<name>A0AA49JBK4_9BACT</name>
<dbReference type="EMBL" id="CP129971">
    <property type="protein sequence ID" value="WKK75515.1"/>
    <property type="molecule type" value="Genomic_DNA"/>
</dbReference>
<evidence type="ECO:0000313" key="2">
    <source>
        <dbReference type="Proteomes" id="UP001230496"/>
    </source>
</evidence>
<dbReference type="RefSeq" id="WP_308351271.1">
    <property type="nucleotide sequence ID" value="NZ_CP129971.1"/>
</dbReference>
<proteinExistence type="predicted"/>
<gene>
    <name evidence="1" type="ORF">QYS49_29015</name>
</gene>
<accession>A0AA49JBK4</accession>
<reference evidence="1 2" key="1">
    <citation type="submission" date="2023-08" db="EMBL/GenBank/DDBJ databases">
        <title>Comparative genomics and taxonomic characterization of three novel marine species of genus Marivirga.</title>
        <authorList>
            <person name="Muhammad N."/>
            <person name="Kim S.-G."/>
        </authorList>
    </citation>
    <scope>NUCLEOTIDE SEQUENCE [LARGE SCALE GENOMIC DNA]</scope>
    <source>
        <strain evidence="1 2">BDSF4-3</strain>
    </source>
</reference>
<organism evidence="1 2">
    <name type="scientific">Marivirga salinarum</name>
    <dbReference type="NCBI Taxonomy" id="3059078"/>
    <lineage>
        <taxon>Bacteria</taxon>
        <taxon>Pseudomonadati</taxon>
        <taxon>Bacteroidota</taxon>
        <taxon>Cytophagia</taxon>
        <taxon>Cytophagales</taxon>
        <taxon>Marivirgaceae</taxon>
        <taxon>Marivirga</taxon>
    </lineage>
</organism>
<evidence type="ECO:0000313" key="1">
    <source>
        <dbReference type="EMBL" id="WKK75515.1"/>
    </source>
</evidence>
<dbReference type="Proteomes" id="UP001230496">
    <property type="component" value="Chromosome"/>
</dbReference>
<protein>
    <submittedName>
        <fullName evidence="1">Uncharacterized protein</fullName>
    </submittedName>
</protein>
<sequence>MIFDDCVGENAETIELYFGDERSANVNIEPTTTSFSIVNFRSDLAVASTAWGDDLDGNPIAVEAPDD</sequence>
<keyword evidence="2" id="KW-1185">Reference proteome</keyword>
<dbReference type="AlphaFoldDB" id="A0AA49JBK4"/>
<dbReference type="KEGG" id="msaa:QYS49_29015"/>